<dbReference type="InterPro" id="IPR004682">
    <property type="entry name" value="TRAP_DctP"/>
</dbReference>
<gene>
    <name evidence="4" type="ORF">KKC1_03850</name>
</gene>
<dbReference type="InterPro" id="IPR038404">
    <property type="entry name" value="TRAP_DctP_sf"/>
</dbReference>
<dbReference type="Proteomes" id="UP000197032">
    <property type="component" value="Unassembled WGS sequence"/>
</dbReference>
<organism evidence="4 5">
    <name type="scientific">Calderihabitans maritimus</name>
    <dbReference type="NCBI Taxonomy" id="1246530"/>
    <lineage>
        <taxon>Bacteria</taxon>
        <taxon>Bacillati</taxon>
        <taxon>Bacillota</taxon>
        <taxon>Clostridia</taxon>
        <taxon>Neomoorellales</taxon>
        <taxon>Calderihabitantaceae</taxon>
        <taxon>Calderihabitans</taxon>
    </lineage>
</organism>
<evidence type="ECO:0000313" key="4">
    <source>
        <dbReference type="EMBL" id="GAW91223.1"/>
    </source>
</evidence>
<dbReference type="NCBIfam" id="NF037995">
    <property type="entry name" value="TRAP_S1"/>
    <property type="match status" value="1"/>
</dbReference>
<dbReference type="PANTHER" id="PTHR33376:SF7">
    <property type="entry name" value="C4-DICARBOXYLATE-BINDING PROTEIN DCTB"/>
    <property type="match status" value="1"/>
</dbReference>
<reference evidence="5" key="1">
    <citation type="journal article" date="2017" name="Appl. Environ. Microbiol.">
        <title>Genomic analysis of Calderihabitans maritimus KKC1, a thermophilic hydrogenogenic carboxydotrophic bacterium isolated from marine sediment.</title>
        <authorList>
            <person name="Omae K."/>
            <person name="Yoneda Y."/>
            <person name="Fukuyama Y."/>
            <person name="Yoshida T."/>
            <person name="Sako Y."/>
        </authorList>
    </citation>
    <scope>NUCLEOTIDE SEQUENCE [LARGE SCALE GENOMIC DNA]</scope>
    <source>
        <strain evidence="5">KKC1</strain>
    </source>
</reference>
<evidence type="ECO:0000256" key="3">
    <source>
        <dbReference type="ARBA" id="ARBA00022729"/>
    </source>
</evidence>
<proteinExistence type="inferred from homology"/>
<keyword evidence="2" id="KW-0813">Transport</keyword>
<keyword evidence="3" id="KW-0732">Signal</keyword>
<name>A0A1Z5HNW9_9FIRM</name>
<dbReference type="NCBIfam" id="TIGR00787">
    <property type="entry name" value="dctP"/>
    <property type="match status" value="1"/>
</dbReference>
<dbReference type="GO" id="GO:0030288">
    <property type="term" value="C:outer membrane-bounded periplasmic space"/>
    <property type="evidence" value="ECO:0007669"/>
    <property type="project" value="InterPro"/>
</dbReference>
<dbReference type="InterPro" id="IPR018389">
    <property type="entry name" value="DctP_fam"/>
</dbReference>
<evidence type="ECO:0000256" key="1">
    <source>
        <dbReference type="ARBA" id="ARBA00009023"/>
    </source>
</evidence>
<dbReference type="GO" id="GO:0055085">
    <property type="term" value="P:transmembrane transport"/>
    <property type="evidence" value="ECO:0007669"/>
    <property type="project" value="InterPro"/>
</dbReference>
<protein>
    <submittedName>
        <fullName evidence="4">C4-dicarboxylate ABC transporter</fullName>
    </submittedName>
</protein>
<accession>A0A1Z5HNW9</accession>
<dbReference type="EMBL" id="BDGJ01000010">
    <property type="protein sequence ID" value="GAW91223.1"/>
    <property type="molecule type" value="Genomic_DNA"/>
</dbReference>
<comment type="similarity">
    <text evidence="1">Belongs to the bacterial solute-binding protein 7 family.</text>
</comment>
<dbReference type="AlphaFoldDB" id="A0A1Z5HNW9"/>
<dbReference type="Gene3D" id="3.40.190.170">
    <property type="entry name" value="Bacterial extracellular solute-binding protein, family 7"/>
    <property type="match status" value="1"/>
</dbReference>
<comment type="caution">
    <text evidence="4">The sequence shown here is derived from an EMBL/GenBank/DDBJ whole genome shotgun (WGS) entry which is preliminary data.</text>
</comment>
<dbReference type="CDD" id="cd13674">
    <property type="entry name" value="PBP2_TRAP_SBP_like_1"/>
    <property type="match status" value="1"/>
</dbReference>
<dbReference type="PIRSF" id="PIRSF006470">
    <property type="entry name" value="DctB"/>
    <property type="match status" value="1"/>
</dbReference>
<keyword evidence="5" id="KW-1185">Reference proteome</keyword>
<evidence type="ECO:0000313" key="5">
    <source>
        <dbReference type="Proteomes" id="UP000197032"/>
    </source>
</evidence>
<dbReference type="Pfam" id="PF03480">
    <property type="entry name" value="DctP"/>
    <property type="match status" value="1"/>
</dbReference>
<dbReference type="PANTHER" id="PTHR33376">
    <property type="match status" value="1"/>
</dbReference>
<evidence type="ECO:0000256" key="2">
    <source>
        <dbReference type="ARBA" id="ARBA00022448"/>
    </source>
</evidence>
<sequence length="345" mass="39842">MINMESEKKIRIGIFWLVCVLVVLSLGGCSSRARDMEQVSKEERIVIRFSHVVAESTPKGRAAKRFALLVNERTNGRVEVQVYPNSRLYKDGEEFKALLEGNVQLIAPATAKLTEWFPEWALFDLPFLFESYEEVHRAMDGEIGRRLSDLLLKRNMMALAMWDNGFKQVSANRPLLWPQDFASLTFRIMPSKVLEAQFAQLGAKTVAMPFNEVYSALESGMVDGAENPPSNMLTKKFYEVQSHLTISNHGYLGYVVLTNRQFWESLPEDIRKVLEDTLREVTQWEREIAAQENEKDLELIKKSGKIQVHYLTEEQKKAWKEALQPVYRQMEEFIGKDLIEMARKL</sequence>